<dbReference type="Pfam" id="PF11056">
    <property type="entry name" value="UvsY"/>
    <property type="match status" value="1"/>
</dbReference>
<dbReference type="InterPro" id="IPR021289">
    <property type="entry name" value="UvsY"/>
</dbReference>
<sequence length="146" mass="17533">MATVDELLDEWDQDSVMDDNHISDESIRVPKLHAKYIRYLMQAKLKVTKYQNDFNVLKKTKFRYYRGELSREELIELNWSQWQNLKPLKTEMDQFLDGDTDLNNMKVKIEYLQTMVYLLESILGQIKGRDWQIRNIIEHKKFLAGS</sequence>
<accession>A0A6J5L1H4</accession>
<reference evidence="1" key="1">
    <citation type="submission" date="2020-04" db="EMBL/GenBank/DDBJ databases">
        <authorList>
            <person name="Chiriac C."/>
            <person name="Salcher M."/>
            <person name="Ghai R."/>
            <person name="Kavagutti S V."/>
        </authorList>
    </citation>
    <scope>NUCLEOTIDE SEQUENCE</scope>
</reference>
<protein>
    <submittedName>
        <fullName evidence="1">Recombination, repair and ssDNA binding protein UvsY</fullName>
    </submittedName>
</protein>
<organism evidence="1">
    <name type="scientific">uncultured Caudovirales phage</name>
    <dbReference type="NCBI Taxonomy" id="2100421"/>
    <lineage>
        <taxon>Viruses</taxon>
        <taxon>Duplodnaviria</taxon>
        <taxon>Heunggongvirae</taxon>
        <taxon>Uroviricota</taxon>
        <taxon>Caudoviricetes</taxon>
        <taxon>Peduoviridae</taxon>
        <taxon>Maltschvirus</taxon>
        <taxon>Maltschvirus maltsch</taxon>
    </lineage>
</organism>
<dbReference type="EMBL" id="LR796208">
    <property type="protein sequence ID" value="CAB4127126.1"/>
    <property type="molecule type" value="Genomic_DNA"/>
</dbReference>
<proteinExistence type="predicted"/>
<gene>
    <name evidence="1" type="ORF">UFOVP84_56</name>
</gene>
<evidence type="ECO:0000313" key="1">
    <source>
        <dbReference type="EMBL" id="CAB4127126.1"/>
    </source>
</evidence>
<name>A0A6J5L1H4_9CAUD</name>